<gene>
    <name evidence="5" type="ORF">SNAT2548_LOCUS14710</name>
</gene>
<sequence>MAESSVEAEMWRTVAMLELRRGPTLQALAGYRMQVRRQVQASMCKVSAVKRRGLRGIEEEMANIELQNGEELKCAVHAVFRKAVAEPAHGETCAKIALALRHRYPQFPPEPESEKPLSFTRVLLTVTQAEFESLPCTLEASADDVAKFPDSEALQAEVERRRHVMLSCVSFIGHLFLEHLLPLKVLKQVVQDLVGLTQGRPSPPEGHRIDCVVELLMLVGPSLERRPSSGALLIEIESRLRDLTFLGLCSGELCFAIRNLAWHHFG</sequence>
<reference evidence="5" key="1">
    <citation type="submission" date="2021-02" db="EMBL/GenBank/DDBJ databases">
        <authorList>
            <person name="Dougan E. K."/>
            <person name="Rhodes N."/>
            <person name="Thang M."/>
            <person name="Chan C."/>
        </authorList>
    </citation>
    <scope>NUCLEOTIDE SEQUENCE</scope>
</reference>
<comment type="caution">
    <text evidence="5">The sequence shown here is derived from an EMBL/GenBank/DDBJ whole genome shotgun (WGS) entry which is preliminary data.</text>
</comment>
<dbReference type="EMBL" id="CAJNDS010001757">
    <property type="protein sequence ID" value="CAE7277306.1"/>
    <property type="molecule type" value="Genomic_DNA"/>
</dbReference>
<dbReference type="GO" id="GO:0016281">
    <property type="term" value="C:eukaryotic translation initiation factor 4F complex"/>
    <property type="evidence" value="ECO:0007669"/>
    <property type="project" value="TreeGrafter"/>
</dbReference>
<dbReference type="Gene3D" id="1.25.40.180">
    <property type="match status" value="1"/>
</dbReference>
<dbReference type="GO" id="GO:0003743">
    <property type="term" value="F:translation initiation factor activity"/>
    <property type="evidence" value="ECO:0007669"/>
    <property type="project" value="UniProtKB-KW"/>
</dbReference>
<dbReference type="SUPFAM" id="SSF48371">
    <property type="entry name" value="ARM repeat"/>
    <property type="match status" value="1"/>
</dbReference>
<comment type="similarity">
    <text evidence="1">Belongs to the eukaryotic initiation factor 4G family.</text>
</comment>
<evidence type="ECO:0000256" key="3">
    <source>
        <dbReference type="ARBA" id="ARBA00022917"/>
    </source>
</evidence>
<evidence type="ECO:0000313" key="6">
    <source>
        <dbReference type="Proteomes" id="UP000604046"/>
    </source>
</evidence>
<dbReference type="AlphaFoldDB" id="A0A812N9I1"/>
<dbReference type="Proteomes" id="UP000604046">
    <property type="component" value="Unassembled WGS sequence"/>
</dbReference>
<evidence type="ECO:0000259" key="4">
    <source>
        <dbReference type="Pfam" id="PF02854"/>
    </source>
</evidence>
<organism evidence="5 6">
    <name type="scientific">Symbiodinium natans</name>
    <dbReference type="NCBI Taxonomy" id="878477"/>
    <lineage>
        <taxon>Eukaryota</taxon>
        <taxon>Sar</taxon>
        <taxon>Alveolata</taxon>
        <taxon>Dinophyceae</taxon>
        <taxon>Suessiales</taxon>
        <taxon>Symbiodiniaceae</taxon>
        <taxon>Symbiodinium</taxon>
    </lineage>
</organism>
<protein>
    <recommendedName>
        <fullName evidence="4">MIF4G domain-containing protein</fullName>
    </recommendedName>
</protein>
<dbReference type="GO" id="GO:0003729">
    <property type="term" value="F:mRNA binding"/>
    <property type="evidence" value="ECO:0007669"/>
    <property type="project" value="TreeGrafter"/>
</dbReference>
<keyword evidence="2" id="KW-0396">Initiation factor</keyword>
<keyword evidence="3" id="KW-0648">Protein biosynthesis</keyword>
<proteinExistence type="inferred from homology"/>
<accession>A0A812N9I1</accession>
<name>A0A812N9I1_9DINO</name>
<dbReference type="Pfam" id="PF02854">
    <property type="entry name" value="MIF4G"/>
    <property type="match status" value="1"/>
</dbReference>
<dbReference type="OrthoDB" id="514777at2759"/>
<dbReference type="PANTHER" id="PTHR23253">
    <property type="entry name" value="EUKARYOTIC TRANSLATION INITIATION FACTOR 4 GAMMA"/>
    <property type="match status" value="1"/>
</dbReference>
<evidence type="ECO:0000313" key="5">
    <source>
        <dbReference type="EMBL" id="CAE7277306.1"/>
    </source>
</evidence>
<feature type="domain" description="MIF4G" evidence="4">
    <location>
        <begin position="37"/>
        <end position="229"/>
    </location>
</feature>
<dbReference type="InterPro" id="IPR003890">
    <property type="entry name" value="MIF4G-like_typ-3"/>
</dbReference>
<evidence type="ECO:0000256" key="1">
    <source>
        <dbReference type="ARBA" id="ARBA00005775"/>
    </source>
</evidence>
<evidence type="ECO:0000256" key="2">
    <source>
        <dbReference type="ARBA" id="ARBA00022540"/>
    </source>
</evidence>
<dbReference type="InterPro" id="IPR016024">
    <property type="entry name" value="ARM-type_fold"/>
</dbReference>
<dbReference type="PANTHER" id="PTHR23253:SF9">
    <property type="entry name" value="EUKARYOTIC TRANSLATION INITIATION FACTOR 4 GAMMA 2"/>
    <property type="match status" value="1"/>
</dbReference>
<keyword evidence="6" id="KW-1185">Reference proteome</keyword>